<evidence type="ECO:0000256" key="16">
    <source>
        <dbReference type="ARBA" id="ARBA00023328"/>
    </source>
</evidence>
<keyword evidence="14" id="KW-0539">Nucleus</keyword>
<dbReference type="eggNOG" id="ENOG502QSS0">
    <property type="taxonomic scope" value="Eukaryota"/>
</dbReference>
<keyword evidence="5" id="KW-0158">Chromosome</keyword>
<dbReference type="RefSeq" id="XP_003675241.1">
    <property type="nucleotide sequence ID" value="XM_003675193.1"/>
</dbReference>
<evidence type="ECO:0000256" key="11">
    <source>
        <dbReference type="ARBA" id="ARBA00022838"/>
    </source>
</evidence>
<dbReference type="GO" id="GO:0051301">
    <property type="term" value="P:cell division"/>
    <property type="evidence" value="ECO:0007669"/>
    <property type="project" value="UniProtKB-KW"/>
</dbReference>
<evidence type="ECO:0000256" key="17">
    <source>
        <dbReference type="ARBA" id="ARBA00044112"/>
    </source>
</evidence>
<keyword evidence="9" id="KW-0498">Mitosis</keyword>
<evidence type="ECO:0000256" key="18">
    <source>
        <dbReference type="ARBA" id="ARBA00044346"/>
    </source>
</evidence>
<dbReference type="STRING" id="1064592.G0VAE0"/>
<dbReference type="GO" id="GO:0042729">
    <property type="term" value="C:DASH complex"/>
    <property type="evidence" value="ECO:0007669"/>
    <property type="project" value="EnsemblFungi"/>
</dbReference>
<comment type="similarity">
    <text evidence="4">Belongs to the DASH complex SPC34 family.</text>
</comment>
<sequence>MGFSLDSCINELNQATESISTLYFKPPGIFHNAVVHNIVNKNTEEYKSRLTKLIRDCNPKEELSLFKVDKNKKTIRRKDGRQGVFDYLSERNDKLRRNRYMGLPDEKPIIHVPKDFYLKQHNKELLGEKGKNPNGLFFDNDVGTSRVNDSGVFQILTSKFKDNKMISNLLYALQNGSVMIDLDDTTSLGKSAASDRRKTMFVEDFSTELILNVLDEIANQWPMAEYKEGYMELQNQYTHLNTKIEVLRKEFESQNDQLDTQSKRNSSSSTVINKLIEKEKRDIAKLRDEIAKLESKE</sequence>
<gene>
    <name evidence="20" type="primary">NCAS0B07860</name>
    <name evidence="20" type="ordered locus">NCAS_0B07860</name>
</gene>
<keyword evidence="15" id="KW-0131">Cell cycle</keyword>
<keyword evidence="8" id="KW-0493">Microtubule</keyword>
<keyword evidence="16" id="KW-0137">Centromere</keyword>
<evidence type="ECO:0000256" key="10">
    <source>
        <dbReference type="ARBA" id="ARBA00022829"/>
    </source>
</evidence>
<keyword evidence="12 19" id="KW-0175">Coiled coil</keyword>
<keyword evidence="21" id="KW-1185">Reference proteome</keyword>
<evidence type="ECO:0000256" key="14">
    <source>
        <dbReference type="ARBA" id="ARBA00023242"/>
    </source>
</evidence>
<dbReference type="AlphaFoldDB" id="G0VAE0"/>
<dbReference type="Pfam" id="PF08657">
    <property type="entry name" value="DASH_Spc34"/>
    <property type="match status" value="1"/>
</dbReference>
<evidence type="ECO:0000256" key="8">
    <source>
        <dbReference type="ARBA" id="ARBA00022701"/>
    </source>
</evidence>
<dbReference type="HOGENOM" id="CLU_970457_0_0_1"/>
<feature type="coiled-coil region" evidence="19">
    <location>
        <begin position="223"/>
        <end position="296"/>
    </location>
</feature>
<keyword evidence="11" id="KW-0995">Kinetochore</keyword>
<dbReference type="GeneID" id="96902427"/>
<dbReference type="GO" id="GO:0031116">
    <property type="term" value="P:positive regulation of microtubule polymerization"/>
    <property type="evidence" value="ECO:0007669"/>
    <property type="project" value="EnsemblFungi"/>
</dbReference>
<dbReference type="GO" id="GO:0051010">
    <property type="term" value="F:microtubule plus-end binding"/>
    <property type="evidence" value="ECO:0007669"/>
    <property type="project" value="EnsemblFungi"/>
</dbReference>
<evidence type="ECO:0000256" key="2">
    <source>
        <dbReference type="ARBA" id="ARBA00004186"/>
    </source>
</evidence>
<keyword evidence="13" id="KW-0206">Cytoskeleton</keyword>
<keyword evidence="6" id="KW-0963">Cytoplasm</keyword>
<dbReference type="InterPro" id="IPR013966">
    <property type="entry name" value="Spc34"/>
</dbReference>
<dbReference type="Proteomes" id="UP000001640">
    <property type="component" value="Chromosome 2"/>
</dbReference>
<evidence type="ECO:0000313" key="21">
    <source>
        <dbReference type="Proteomes" id="UP000001640"/>
    </source>
</evidence>
<evidence type="ECO:0000256" key="13">
    <source>
        <dbReference type="ARBA" id="ARBA00023212"/>
    </source>
</evidence>
<dbReference type="OMA" id="LIRDCNP"/>
<evidence type="ECO:0000256" key="15">
    <source>
        <dbReference type="ARBA" id="ARBA00023306"/>
    </source>
</evidence>
<evidence type="ECO:0000256" key="3">
    <source>
        <dbReference type="ARBA" id="ARBA00004629"/>
    </source>
</evidence>
<evidence type="ECO:0000256" key="1">
    <source>
        <dbReference type="ARBA" id="ARBA00004123"/>
    </source>
</evidence>
<evidence type="ECO:0000256" key="12">
    <source>
        <dbReference type="ARBA" id="ARBA00023054"/>
    </source>
</evidence>
<keyword evidence="10" id="KW-0159">Chromosome partition</keyword>
<evidence type="ECO:0000313" key="20">
    <source>
        <dbReference type="EMBL" id="CCC68870.1"/>
    </source>
</evidence>
<keyword evidence="7" id="KW-0132">Cell division</keyword>
<dbReference type="FunCoup" id="G0VAE0">
    <property type="interactions" value="48"/>
</dbReference>
<proteinExistence type="inferred from homology"/>
<dbReference type="OrthoDB" id="10016597at2759"/>
<evidence type="ECO:0000256" key="9">
    <source>
        <dbReference type="ARBA" id="ARBA00022776"/>
    </source>
</evidence>
<dbReference type="EMBL" id="HE576753">
    <property type="protein sequence ID" value="CCC68870.1"/>
    <property type="molecule type" value="Genomic_DNA"/>
</dbReference>
<dbReference type="GO" id="GO:0005876">
    <property type="term" value="C:spindle microtubule"/>
    <property type="evidence" value="ECO:0007669"/>
    <property type="project" value="InterPro"/>
</dbReference>
<evidence type="ECO:0000256" key="5">
    <source>
        <dbReference type="ARBA" id="ARBA00022454"/>
    </source>
</evidence>
<name>G0VAE0_NAUCA</name>
<evidence type="ECO:0000256" key="19">
    <source>
        <dbReference type="SAM" id="Coils"/>
    </source>
</evidence>
<dbReference type="GO" id="GO:1990976">
    <property type="term" value="P:protein transport along microtubule to mitotic spindle pole body"/>
    <property type="evidence" value="ECO:0007669"/>
    <property type="project" value="EnsemblFungi"/>
</dbReference>
<reference key="2">
    <citation type="submission" date="2011-08" db="EMBL/GenBank/DDBJ databases">
        <title>Genome sequence of Naumovozyma castellii.</title>
        <authorList>
            <person name="Gordon J.L."/>
            <person name="Armisen D."/>
            <person name="Proux-Wera E."/>
            <person name="OhEigeartaigh S.S."/>
            <person name="Byrne K.P."/>
            <person name="Wolfe K.H."/>
        </authorList>
    </citation>
    <scope>NUCLEOTIDE SEQUENCE</scope>
    <source>
        <strain>Type strain:CBS 4309</strain>
    </source>
</reference>
<dbReference type="GO" id="GO:1990758">
    <property type="term" value="P:mitotic sister chromatid biorientation"/>
    <property type="evidence" value="ECO:0007669"/>
    <property type="project" value="EnsemblFungi"/>
</dbReference>
<protein>
    <recommendedName>
        <fullName evidence="17">DASH complex subunit SPC34</fullName>
    </recommendedName>
    <alternativeName>
        <fullName evidence="18">Outer kinetochore protein SPC34</fullName>
    </alternativeName>
</protein>
<comment type="subcellular location">
    <subcellularLocation>
        <location evidence="3">Chromosome</location>
        <location evidence="3">Centromere</location>
        <location evidence="3">Kinetochore</location>
    </subcellularLocation>
    <subcellularLocation>
        <location evidence="2">Cytoplasm</location>
        <location evidence="2">Cytoskeleton</location>
        <location evidence="2">Spindle</location>
    </subcellularLocation>
    <subcellularLocation>
        <location evidence="1">Nucleus</location>
    </subcellularLocation>
</comment>
<accession>G0VAE0</accession>
<reference evidence="20 21" key="1">
    <citation type="journal article" date="2011" name="Proc. Natl. Acad. Sci. U.S.A.">
        <title>Evolutionary erosion of yeast sex chromosomes by mating-type switching accidents.</title>
        <authorList>
            <person name="Gordon J.L."/>
            <person name="Armisen D."/>
            <person name="Proux-Wera E."/>
            <person name="Oheigeartaigh S.S."/>
            <person name="Byrne K.P."/>
            <person name="Wolfe K.H."/>
        </authorList>
    </citation>
    <scope>NUCLEOTIDE SEQUENCE [LARGE SCALE GENOMIC DNA]</scope>
    <source>
        <strain evidence="21">ATCC 76901 / BCRC 22586 / CBS 4309 / NBRC 1992 / NRRL Y-12630</strain>
    </source>
</reference>
<evidence type="ECO:0000256" key="7">
    <source>
        <dbReference type="ARBA" id="ARBA00022618"/>
    </source>
</evidence>
<evidence type="ECO:0000256" key="6">
    <source>
        <dbReference type="ARBA" id="ARBA00022490"/>
    </source>
</evidence>
<evidence type="ECO:0000256" key="4">
    <source>
        <dbReference type="ARBA" id="ARBA00008491"/>
    </source>
</evidence>
<dbReference type="GO" id="GO:0051987">
    <property type="term" value="P:positive regulation of attachment of spindle microtubules to kinetochore"/>
    <property type="evidence" value="ECO:0007669"/>
    <property type="project" value="EnsemblFungi"/>
</dbReference>
<dbReference type="KEGG" id="ncs:NCAS_0B07860"/>
<dbReference type="InParanoid" id="G0VAE0"/>
<organism evidence="20 21">
    <name type="scientific">Naumovozyma castellii</name>
    <name type="common">Yeast</name>
    <name type="synonym">Saccharomyces castellii</name>
    <dbReference type="NCBI Taxonomy" id="27288"/>
    <lineage>
        <taxon>Eukaryota</taxon>
        <taxon>Fungi</taxon>
        <taxon>Dikarya</taxon>
        <taxon>Ascomycota</taxon>
        <taxon>Saccharomycotina</taxon>
        <taxon>Saccharomycetes</taxon>
        <taxon>Saccharomycetales</taxon>
        <taxon>Saccharomycetaceae</taxon>
        <taxon>Naumovozyma</taxon>
    </lineage>
</organism>